<feature type="coiled-coil region" evidence="1">
    <location>
        <begin position="93"/>
        <end position="120"/>
    </location>
</feature>
<feature type="chain" id="PRO_5016079751" evidence="2">
    <location>
        <begin position="22"/>
        <end position="158"/>
    </location>
</feature>
<evidence type="ECO:0000256" key="2">
    <source>
        <dbReference type="SAM" id="SignalP"/>
    </source>
</evidence>
<evidence type="ECO:0000313" key="3">
    <source>
        <dbReference type="EMBL" id="PXF43011.1"/>
    </source>
</evidence>
<evidence type="ECO:0000256" key="1">
    <source>
        <dbReference type="SAM" id="Coils"/>
    </source>
</evidence>
<keyword evidence="2" id="KW-0732">Signal</keyword>
<feature type="signal peptide" evidence="2">
    <location>
        <begin position="1"/>
        <end position="21"/>
    </location>
</feature>
<accession>A0A2V3ILP8</accession>
<organism evidence="3 4">
    <name type="scientific">Gracilariopsis chorda</name>
    <dbReference type="NCBI Taxonomy" id="448386"/>
    <lineage>
        <taxon>Eukaryota</taxon>
        <taxon>Rhodophyta</taxon>
        <taxon>Florideophyceae</taxon>
        <taxon>Rhodymeniophycidae</taxon>
        <taxon>Gracilariales</taxon>
        <taxon>Gracilariaceae</taxon>
        <taxon>Gracilariopsis</taxon>
    </lineage>
</organism>
<name>A0A2V3ILP8_9FLOR</name>
<reference evidence="3 4" key="1">
    <citation type="journal article" date="2018" name="Mol. Biol. Evol.">
        <title>Analysis of the draft genome of the red seaweed Gracilariopsis chorda provides insights into genome size evolution in Rhodophyta.</title>
        <authorList>
            <person name="Lee J."/>
            <person name="Yang E.C."/>
            <person name="Graf L."/>
            <person name="Yang J.H."/>
            <person name="Qiu H."/>
            <person name="Zel Zion U."/>
            <person name="Chan C.X."/>
            <person name="Stephens T.G."/>
            <person name="Weber A.P.M."/>
            <person name="Boo G.H."/>
            <person name="Boo S.M."/>
            <person name="Kim K.M."/>
            <person name="Shin Y."/>
            <person name="Jung M."/>
            <person name="Lee S.J."/>
            <person name="Yim H.S."/>
            <person name="Lee J.H."/>
            <person name="Bhattacharya D."/>
            <person name="Yoon H.S."/>
        </authorList>
    </citation>
    <scope>NUCLEOTIDE SEQUENCE [LARGE SCALE GENOMIC DNA]</scope>
    <source>
        <strain evidence="3 4">SKKU-2015</strain>
        <tissue evidence="3">Whole body</tissue>
    </source>
</reference>
<gene>
    <name evidence="3" type="ORF">BWQ96_07259</name>
</gene>
<proteinExistence type="predicted"/>
<dbReference type="AlphaFoldDB" id="A0A2V3ILP8"/>
<protein>
    <submittedName>
        <fullName evidence="3">Uncharacterized protein</fullName>
    </submittedName>
</protein>
<keyword evidence="1" id="KW-0175">Coiled coil</keyword>
<keyword evidence="4" id="KW-1185">Reference proteome</keyword>
<dbReference type="Proteomes" id="UP000247409">
    <property type="component" value="Unassembled WGS sequence"/>
</dbReference>
<sequence>MRKHYGWFVVSLLSICLAVSAYDLVSSPQRARQLAKLQSRRAKILNRLSEDHHRLRDALRVRKELEGRVHSLKTSSTKSRVPCLTYPNECGSLYKLRSELEVAQRKLKEAQKAESDLIAEDYFLVNNDELKNVDNHIRIVRTLMYGTQSVQPRPGGDI</sequence>
<comment type="caution">
    <text evidence="3">The sequence shown here is derived from an EMBL/GenBank/DDBJ whole genome shotgun (WGS) entry which is preliminary data.</text>
</comment>
<dbReference type="EMBL" id="NBIV01000141">
    <property type="protein sequence ID" value="PXF43011.1"/>
    <property type="molecule type" value="Genomic_DNA"/>
</dbReference>
<evidence type="ECO:0000313" key="4">
    <source>
        <dbReference type="Proteomes" id="UP000247409"/>
    </source>
</evidence>